<sequence>MTGAGEHHHFRLYCPLKLLRGLFMELAARPIMHRGNLFRSVTEFRWAHFFEALGITYLYESRTFTTSEWSYLPDFYLPNLQTWIEVKGQFPTEEEIAKGRAVHLETGEPVLILSGNPSAESFHEGLLPNGFGLHVISHHFDDYMISFAPTEVYLFLKDLPSSAGNRICSILLLGLVQSKYADVHPSKSIQEIADQFLRSLDAKYRYQAQRELNRAKEVAMPADNEVAIRQLINAAWQANVPPDFFQKLVHKVTKHPE</sequence>
<proteinExistence type="predicted"/>
<name>A0A1Y5IBW5_OSTTA</name>
<dbReference type="Proteomes" id="UP000195557">
    <property type="component" value="Unassembled WGS sequence"/>
</dbReference>
<evidence type="ECO:0000313" key="1">
    <source>
        <dbReference type="EMBL" id="OUS44652.1"/>
    </source>
</evidence>
<dbReference type="EMBL" id="KZ155808">
    <property type="protein sequence ID" value="OUS44652.1"/>
    <property type="molecule type" value="Genomic_DNA"/>
</dbReference>
<accession>A0A1Y5IBW5</accession>
<protein>
    <submittedName>
        <fullName evidence="1">Uncharacterized protein</fullName>
    </submittedName>
</protein>
<organism evidence="1">
    <name type="scientific">Ostreococcus tauri</name>
    <name type="common">Marine green alga</name>
    <dbReference type="NCBI Taxonomy" id="70448"/>
    <lineage>
        <taxon>Eukaryota</taxon>
        <taxon>Viridiplantae</taxon>
        <taxon>Chlorophyta</taxon>
        <taxon>Mamiellophyceae</taxon>
        <taxon>Mamiellales</taxon>
        <taxon>Bathycoccaceae</taxon>
        <taxon>Ostreococcus</taxon>
    </lineage>
</organism>
<gene>
    <name evidence="1" type="ORF">BE221DRAFT_148599</name>
</gene>
<reference evidence="1" key="1">
    <citation type="submission" date="2017-04" db="EMBL/GenBank/DDBJ databases">
        <title>Population genomics of picophytoplankton unveils novel chromosome hypervariability.</title>
        <authorList>
            <consortium name="DOE Joint Genome Institute"/>
            <person name="Blanc-Mathieu R."/>
            <person name="Krasovec M."/>
            <person name="Hebrard M."/>
            <person name="Yau S."/>
            <person name="Desgranges E."/>
            <person name="Martin J."/>
            <person name="Schackwitz W."/>
            <person name="Kuo A."/>
            <person name="Salin G."/>
            <person name="Donnadieu C."/>
            <person name="Desdevises Y."/>
            <person name="Sanchez-Ferandin S."/>
            <person name="Moreau H."/>
            <person name="Rivals E."/>
            <person name="Grigoriev I.V."/>
            <person name="Grimsley N."/>
            <person name="Eyre-Walker A."/>
            <person name="Piganeau G."/>
        </authorList>
    </citation>
    <scope>NUCLEOTIDE SEQUENCE [LARGE SCALE GENOMIC DNA]</scope>
    <source>
        <strain evidence="1">RCC 1115</strain>
    </source>
</reference>
<dbReference type="Gene3D" id="3.40.91.30">
    <property type="match status" value="1"/>
</dbReference>
<dbReference type="AlphaFoldDB" id="A0A1Y5IBW5"/>